<dbReference type="Pfam" id="PF02310">
    <property type="entry name" value="B12-binding"/>
    <property type="match status" value="1"/>
</dbReference>
<evidence type="ECO:0000256" key="3">
    <source>
        <dbReference type="ARBA" id="ARBA00022723"/>
    </source>
</evidence>
<dbReference type="InterPro" id="IPR006158">
    <property type="entry name" value="Cobalamin-bd"/>
</dbReference>
<dbReference type="SFLD" id="SFLDS00029">
    <property type="entry name" value="Radical_SAM"/>
    <property type="match status" value="1"/>
</dbReference>
<evidence type="ECO:0000259" key="6">
    <source>
        <dbReference type="PROSITE" id="PS51332"/>
    </source>
</evidence>
<dbReference type="Gene3D" id="3.80.30.20">
    <property type="entry name" value="tm_1862 like domain"/>
    <property type="match status" value="1"/>
</dbReference>
<dbReference type="AlphaFoldDB" id="A0A0F9TJE0"/>
<feature type="domain" description="Radical SAM core" evidence="7">
    <location>
        <begin position="206"/>
        <end position="428"/>
    </location>
</feature>
<dbReference type="SUPFAM" id="SSF102114">
    <property type="entry name" value="Radical SAM enzymes"/>
    <property type="match status" value="1"/>
</dbReference>
<evidence type="ECO:0000256" key="1">
    <source>
        <dbReference type="ARBA" id="ARBA00001966"/>
    </source>
</evidence>
<reference evidence="8" key="1">
    <citation type="journal article" date="2015" name="Nature">
        <title>Complex archaea that bridge the gap between prokaryotes and eukaryotes.</title>
        <authorList>
            <person name="Spang A."/>
            <person name="Saw J.H."/>
            <person name="Jorgensen S.L."/>
            <person name="Zaremba-Niedzwiedzka K."/>
            <person name="Martijn J."/>
            <person name="Lind A.E."/>
            <person name="van Eijk R."/>
            <person name="Schleper C."/>
            <person name="Guy L."/>
            <person name="Ettema T.J."/>
        </authorList>
    </citation>
    <scope>NUCLEOTIDE SEQUENCE</scope>
</reference>
<name>A0A0F9TJE0_9ZZZZ</name>
<dbReference type="Gene3D" id="3.40.50.280">
    <property type="entry name" value="Cobalamin-binding domain"/>
    <property type="match status" value="1"/>
</dbReference>
<dbReference type="PROSITE" id="PS51918">
    <property type="entry name" value="RADICAL_SAM"/>
    <property type="match status" value="1"/>
</dbReference>
<accession>A0A0F9TJE0</accession>
<dbReference type="SUPFAM" id="SSF52242">
    <property type="entry name" value="Cobalamin (vitamin B12)-binding domain"/>
    <property type="match status" value="1"/>
</dbReference>
<dbReference type="PANTHER" id="PTHR43409">
    <property type="entry name" value="ANAEROBIC MAGNESIUM-PROTOPORPHYRIN IX MONOMETHYL ESTER CYCLASE-RELATED"/>
    <property type="match status" value="1"/>
</dbReference>
<sequence>MKVLLLVPTLNYKLEYTPLSMTDFPTGLAYIASALKNAGHEVVGLNLNNDRKYDSVYLSLANRLKNTLDKEKPDLIGLGGLCIDYLFIKDAMDIIRRYSKTPVVMGGGIINNDRDFIFNLLKPDFCIWGEAEEAIVKLVNVLGKDEHPKGIDNLGYWKEDGAVFNQTNYDYGNLDDRAFPDYEPFGIQGMMDDYSMATRLLYRYTRPYARPMIINTARACPFNCTFCVHSGGPKYRARSIPNIIAEIKELHDKYGFNVLIIGDELFAANKKRMKEFCNALIENREKYGWDFDWMFQTHANARLDRETLELAKRAGCYRFSYGIESGSPKVLESMNKKIKVSQIIDAIKLSHEVGIGFGGNLLFGDPVETDKTIHETLHFWFEHCRQAQVFLSIVKPYPGCKIFDYCVENGLITDKEEYYEINQRVTYNMTQMPKEAFSQWMNFIATLETSWLVIYPVDAIRVEEEPETDNALLSNGQRIHKVFVTCPSCDKNNMYREIWSEEKPLSYIGTVCVHCGKRIKINLEGVEV</sequence>
<dbReference type="GO" id="GO:0031419">
    <property type="term" value="F:cobalamin binding"/>
    <property type="evidence" value="ECO:0007669"/>
    <property type="project" value="InterPro"/>
</dbReference>
<feature type="domain" description="B12-binding" evidence="6">
    <location>
        <begin position="11"/>
        <end position="149"/>
    </location>
</feature>
<protein>
    <submittedName>
        <fullName evidence="8">Uncharacterized protein</fullName>
    </submittedName>
</protein>
<dbReference type="PROSITE" id="PS51332">
    <property type="entry name" value="B12_BINDING"/>
    <property type="match status" value="1"/>
</dbReference>
<dbReference type="PANTHER" id="PTHR43409:SF16">
    <property type="entry name" value="SLR0320 PROTEIN"/>
    <property type="match status" value="1"/>
</dbReference>
<dbReference type="SFLD" id="SFLDG01123">
    <property type="entry name" value="methyltransferase_(Class_B)"/>
    <property type="match status" value="1"/>
</dbReference>
<dbReference type="InterPro" id="IPR058240">
    <property type="entry name" value="rSAM_sf"/>
</dbReference>
<dbReference type="SFLD" id="SFLDG01082">
    <property type="entry name" value="B12-binding_domain_containing"/>
    <property type="match status" value="1"/>
</dbReference>
<dbReference type="EMBL" id="LAZR01000317">
    <property type="protein sequence ID" value="KKN75017.1"/>
    <property type="molecule type" value="Genomic_DNA"/>
</dbReference>
<comment type="cofactor">
    <cofactor evidence="1">
        <name>[4Fe-4S] cluster</name>
        <dbReference type="ChEBI" id="CHEBI:49883"/>
    </cofactor>
</comment>
<evidence type="ECO:0000256" key="5">
    <source>
        <dbReference type="ARBA" id="ARBA00023014"/>
    </source>
</evidence>
<keyword evidence="4" id="KW-0408">Iron</keyword>
<dbReference type="InterPro" id="IPR007197">
    <property type="entry name" value="rSAM"/>
</dbReference>
<evidence type="ECO:0000313" key="8">
    <source>
        <dbReference type="EMBL" id="KKN75017.1"/>
    </source>
</evidence>
<proteinExistence type="predicted"/>
<keyword evidence="2" id="KW-0949">S-adenosyl-L-methionine</keyword>
<dbReference type="CDD" id="cd01335">
    <property type="entry name" value="Radical_SAM"/>
    <property type="match status" value="1"/>
</dbReference>
<dbReference type="GO" id="GO:0051539">
    <property type="term" value="F:4 iron, 4 sulfur cluster binding"/>
    <property type="evidence" value="ECO:0007669"/>
    <property type="project" value="UniProtKB-KW"/>
</dbReference>
<dbReference type="InterPro" id="IPR036724">
    <property type="entry name" value="Cobalamin-bd_sf"/>
</dbReference>
<dbReference type="GO" id="GO:0046872">
    <property type="term" value="F:metal ion binding"/>
    <property type="evidence" value="ECO:0007669"/>
    <property type="project" value="UniProtKB-KW"/>
</dbReference>
<dbReference type="InterPro" id="IPR006638">
    <property type="entry name" value="Elp3/MiaA/NifB-like_rSAM"/>
</dbReference>
<dbReference type="Pfam" id="PF04055">
    <property type="entry name" value="Radical_SAM"/>
    <property type="match status" value="1"/>
</dbReference>
<dbReference type="InterPro" id="IPR034466">
    <property type="entry name" value="Methyltransferase_Class_B"/>
</dbReference>
<dbReference type="GO" id="GO:0005829">
    <property type="term" value="C:cytosol"/>
    <property type="evidence" value="ECO:0007669"/>
    <property type="project" value="TreeGrafter"/>
</dbReference>
<evidence type="ECO:0000259" key="7">
    <source>
        <dbReference type="PROSITE" id="PS51918"/>
    </source>
</evidence>
<organism evidence="8">
    <name type="scientific">marine sediment metagenome</name>
    <dbReference type="NCBI Taxonomy" id="412755"/>
    <lineage>
        <taxon>unclassified sequences</taxon>
        <taxon>metagenomes</taxon>
        <taxon>ecological metagenomes</taxon>
    </lineage>
</organism>
<dbReference type="GO" id="GO:0003824">
    <property type="term" value="F:catalytic activity"/>
    <property type="evidence" value="ECO:0007669"/>
    <property type="project" value="InterPro"/>
</dbReference>
<evidence type="ECO:0000256" key="2">
    <source>
        <dbReference type="ARBA" id="ARBA00022691"/>
    </source>
</evidence>
<dbReference type="InterPro" id="IPR023404">
    <property type="entry name" value="rSAM_horseshoe"/>
</dbReference>
<comment type="caution">
    <text evidence="8">The sequence shown here is derived from an EMBL/GenBank/DDBJ whole genome shotgun (WGS) entry which is preliminary data.</text>
</comment>
<dbReference type="SMART" id="SM00729">
    <property type="entry name" value="Elp3"/>
    <property type="match status" value="1"/>
</dbReference>
<keyword evidence="5" id="KW-0411">Iron-sulfur</keyword>
<gene>
    <name evidence="8" type="ORF">LCGC14_0385190</name>
</gene>
<keyword evidence="3" id="KW-0479">Metal-binding</keyword>
<dbReference type="InterPro" id="IPR051198">
    <property type="entry name" value="BchE-like"/>
</dbReference>
<evidence type="ECO:0000256" key="4">
    <source>
        <dbReference type="ARBA" id="ARBA00023004"/>
    </source>
</evidence>